<sequence length="414" mass="42866">MLPRSFRSYLLGLRAQVTIYEAGESAWSSAGSVATVARATLEAFCADSSIPIDGVEGTLKAYVLTSRTDAVKLKFNGSGVAIYGITFAHDSCEIGINPIVAILDIGAAPGTPTTTTATATSSGLGPQPSCESFPTPVAACNRLLAQWDGLSPQDLHSIAISTDGRQLAILNAQVTLDASDSDVRPSVLPPDLPPDATLGVSSTTLLLPTSIFQFSSDAGATSPPSDVSQTGLSASQSQLPIPDNSGTSLSASSRQSDVSTAGAGASPARAVRIILPSVLGGLAVLAFLFGLLFFFSRQRRRQHQRLALSSAPTSQPDLDAGQGTNSLNPPTQPDAQLSQKHHGVKALFRAEAPRATPEPGSLRQAIENAGLTPGDVVASLNRLREQARAGHPSGEWQDPGPSTSLTPPLPRYTG</sequence>
<dbReference type="AlphaFoldDB" id="J0WW65"/>
<dbReference type="InParanoid" id="J0WW65"/>
<gene>
    <name evidence="3" type="ORF">AURDEDRAFT_129367</name>
</gene>
<keyword evidence="2" id="KW-1133">Transmembrane helix</keyword>
<keyword evidence="4" id="KW-1185">Reference proteome</keyword>
<dbReference type="Proteomes" id="UP000006514">
    <property type="component" value="Unassembled WGS sequence"/>
</dbReference>
<feature type="compositionally biased region" description="Polar residues" evidence="1">
    <location>
        <begin position="217"/>
        <end position="259"/>
    </location>
</feature>
<name>J0WW65_AURST</name>
<organism evidence="3 4">
    <name type="scientific">Auricularia subglabra (strain TFB-10046 / SS5)</name>
    <name type="common">White-rot fungus</name>
    <name type="synonym">Auricularia delicata (strain TFB10046)</name>
    <dbReference type="NCBI Taxonomy" id="717982"/>
    <lineage>
        <taxon>Eukaryota</taxon>
        <taxon>Fungi</taxon>
        <taxon>Dikarya</taxon>
        <taxon>Basidiomycota</taxon>
        <taxon>Agaricomycotina</taxon>
        <taxon>Agaricomycetes</taxon>
        <taxon>Auriculariales</taxon>
        <taxon>Auriculariaceae</taxon>
        <taxon>Auricularia</taxon>
    </lineage>
</organism>
<evidence type="ECO:0000256" key="1">
    <source>
        <dbReference type="SAM" id="MobiDB-lite"/>
    </source>
</evidence>
<feature type="transmembrane region" description="Helical" evidence="2">
    <location>
        <begin position="273"/>
        <end position="295"/>
    </location>
</feature>
<protein>
    <submittedName>
        <fullName evidence="3">Uncharacterized protein</fullName>
    </submittedName>
</protein>
<reference evidence="4" key="1">
    <citation type="journal article" date="2012" name="Science">
        <title>The Paleozoic origin of enzymatic lignin decomposition reconstructed from 31 fungal genomes.</title>
        <authorList>
            <person name="Floudas D."/>
            <person name="Binder M."/>
            <person name="Riley R."/>
            <person name="Barry K."/>
            <person name="Blanchette R.A."/>
            <person name="Henrissat B."/>
            <person name="Martinez A.T."/>
            <person name="Otillar R."/>
            <person name="Spatafora J.W."/>
            <person name="Yadav J.S."/>
            <person name="Aerts A."/>
            <person name="Benoit I."/>
            <person name="Boyd A."/>
            <person name="Carlson A."/>
            <person name="Copeland A."/>
            <person name="Coutinho P.M."/>
            <person name="de Vries R.P."/>
            <person name="Ferreira P."/>
            <person name="Findley K."/>
            <person name="Foster B."/>
            <person name="Gaskell J."/>
            <person name="Glotzer D."/>
            <person name="Gorecki P."/>
            <person name="Heitman J."/>
            <person name="Hesse C."/>
            <person name="Hori C."/>
            <person name="Igarashi K."/>
            <person name="Jurgens J.A."/>
            <person name="Kallen N."/>
            <person name="Kersten P."/>
            <person name="Kohler A."/>
            <person name="Kuees U."/>
            <person name="Kumar T.K.A."/>
            <person name="Kuo A."/>
            <person name="LaButti K."/>
            <person name="Larrondo L.F."/>
            <person name="Lindquist E."/>
            <person name="Ling A."/>
            <person name="Lombard V."/>
            <person name="Lucas S."/>
            <person name="Lundell T."/>
            <person name="Martin R."/>
            <person name="McLaughlin D.J."/>
            <person name="Morgenstern I."/>
            <person name="Morin E."/>
            <person name="Murat C."/>
            <person name="Nagy L.G."/>
            <person name="Nolan M."/>
            <person name="Ohm R.A."/>
            <person name="Patyshakuliyeva A."/>
            <person name="Rokas A."/>
            <person name="Ruiz-Duenas F.J."/>
            <person name="Sabat G."/>
            <person name="Salamov A."/>
            <person name="Samejima M."/>
            <person name="Schmutz J."/>
            <person name="Slot J.C."/>
            <person name="St John F."/>
            <person name="Stenlid J."/>
            <person name="Sun H."/>
            <person name="Sun S."/>
            <person name="Syed K."/>
            <person name="Tsang A."/>
            <person name="Wiebenga A."/>
            <person name="Young D."/>
            <person name="Pisabarro A."/>
            <person name="Eastwood D.C."/>
            <person name="Martin F."/>
            <person name="Cullen D."/>
            <person name="Grigoriev I.V."/>
            <person name="Hibbett D.S."/>
        </authorList>
    </citation>
    <scope>NUCLEOTIDE SEQUENCE [LARGE SCALE GENOMIC DNA]</scope>
    <source>
        <strain evidence="4">TFB10046</strain>
    </source>
</reference>
<evidence type="ECO:0000256" key="2">
    <source>
        <dbReference type="SAM" id="Phobius"/>
    </source>
</evidence>
<evidence type="ECO:0000313" key="3">
    <source>
        <dbReference type="EMBL" id="EJD37663.1"/>
    </source>
</evidence>
<feature type="compositionally biased region" description="Polar residues" evidence="1">
    <location>
        <begin position="311"/>
        <end position="338"/>
    </location>
</feature>
<dbReference type="KEGG" id="adl:AURDEDRAFT_129367"/>
<dbReference type="EMBL" id="JH687837">
    <property type="protein sequence ID" value="EJD37663.1"/>
    <property type="molecule type" value="Genomic_DNA"/>
</dbReference>
<keyword evidence="2" id="KW-0812">Transmembrane</keyword>
<feature type="region of interest" description="Disordered" evidence="1">
    <location>
        <begin position="306"/>
        <end position="414"/>
    </location>
</feature>
<accession>J0WW65</accession>
<feature type="region of interest" description="Disordered" evidence="1">
    <location>
        <begin position="217"/>
        <end position="263"/>
    </location>
</feature>
<proteinExistence type="predicted"/>
<keyword evidence="2" id="KW-0472">Membrane</keyword>
<evidence type="ECO:0000313" key="4">
    <source>
        <dbReference type="Proteomes" id="UP000006514"/>
    </source>
</evidence>